<comment type="caution">
    <text evidence="1">The sequence shown here is derived from an EMBL/GenBank/DDBJ whole genome shotgun (WGS) entry which is preliminary data.</text>
</comment>
<accession>A0AAV0BNM8</accession>
<protein>
    <submittedName>
        <fullName evidence="1">Uncharacterized protein</fullName>
    </submittedName>
</protein>
<organism evidence="1 2">
    <name type="scientific">Phakopsora pachyrhizi</name>
    <name type="common">Asian soybean rust disease fungus</name>
    <dbReference type="NCBI Taxonomy" id="170000"/>
    <lineage>
        <taxon>Eukaryota</taxon>
        <taxon>Fungi</taxon>
        <taxon>Dikarya</taxon>
        <taxon>Basidiomycota</taxon>
        <taxon>Pucciniomycotina</taxon>
        <taxon>Pucciniomycetes</taxon>
        <taxon>Pucciniales</taxon>
        <taxon>Phakopsoraceae</taxon>
        <taxon>Phakopsora</taxon>
    </lineage>
</organism>
<evidence type="ECO:0000313" key="1">
    <source>
        <dbReference type="EMBL" id="CAH7688113.1"/>
    </source>
</evidence>
<sequence>MPVKEQSTRQAGAGRACGLRQGRIRWDGRRRRRDKDGVEAAREDSGEVSVGLVRRWRRTDIRYISKAVVEGQSDKNHWRARARRRHTVVRSSYHFSMARGEDWRGKYLLNCPLRWSTIEQEGRGTQDICVLLVAGRVRVVTTLRFTRLKGL</sequence>
<reference evidence="1" key="1">
    <citation type="submission" date="2022-06" db="EMBL/GenBank/DDBJ databases">
        <authorList>
            <consortium name="SYNGENTA / RWTH Aachen University"/>
        </authorList>
    </citation>
    <scope>NUCLEOTIDE SEQUENCE</scope>
</reference>
<name>A0AAV0BNM8_PHAPC</name>
<dbReference type="Proteomes" id="UP001153365">
    <property type="component" value="Unassembled WGS sequence"/>
</dbReference>
<proteinExistence type="predicted"/>
<gene>
    <name evidence="1" type="ORF">PPACK8108_LOCUS23026</name>
</gene>
<keyword evidence="2" id="KW-1185">Reference proteome</keyword>
<dbReference type="EMBL" id="CALTRL010005954">
    <property type="protein sequence ID" value="CAH7688113.1"/>
    <property type="molecule type" value="Genomic_DNA"/>
</dbReference>
<dbReference type="AlphaFoldDB" id="A0AAV0BNM8"/>
<evidence type="ECO:0000313" key="2">
    <source>
        <dbReference type="Proteomes" id="UP001153365"/>
    </source>
</evidence>